<reference evidence="4" key="1">
    <citation type="journal article" date="2021" name="PeerJ">
        <title>Extensive microbial diversity within the chicken gut microbiome revealed by metagenomics and culture.</title>
        <authorList>
            <person name="Gilroy R."/>
            <person name="Ravi A."/>
            <person name="Getino M."/>
            <person name="Pursley I."/>
            <person name="Horton D.L."/>
            <person name="Alikhan N.F."/>
            <person name="Baker D."/>
            <person name="Gharbi K."/>
            <person name="Hall N."/>
            <person name="Watson M."/>
            <person name="Adriaenssens E.M."/>
            <person name="Foster-Nyarko E."/>
            <person name="Jarju S."/>
            <person name="Secka A."/>
            <person name="Antonio M."/>
            <person name="Oren A."/>
            <person name="Chaudhuri R.R."/>
            <person name="La Ragione R."/>
            <person name="Hildebrand F."/>
            <person name="Pallen M.J."/>
        </authorList>
    </citation>
    <scope>NUCLEOTIDE SEQUENCE</scope>
    <source>
        <strain evidence="4">Gambia11-129</strain>
    </source>
</reference>
<dbReference type="Pfam" id="PF00588">
    <property type="entry name" value="SpoU_methylase"/>
    <property type="match status" value="1"/>
</dbReference>
<keyword evidence="2" id="KW-0808">Transferase</keyword>
<organism evidence="4 5">
    <name type="scientific">Candidatus Ornithospirochaeta avicola</name>
    <dbReference type="NCBI Taxonomy" id="2840896"/>
    <lineage>
        <taxon>Bacteria</taxon>
        <taxon>Pseudomonadati</taxon>
        <taxon>Spirochaetota</taxon>
        <taxon>Spirochaetia</taxon>
        <taxon>Spirochaetales</taxon>
        <taxon>Spirochaetaceae</taxon>
        <taxon>Spirochaetaceae incertae sedis</taxon>
        <taxon>Candidatus Ornithospirochaeta</taxon>
    </lineage>
</organism>
<gene>
    <name evidence="4" type="ORF">IAB12_03480</name>
</gene>
<dbReference type="GO" id="GO:0008173">
    <property type="term" value="F:RNA methyltransferase activity"/>
    <property type="evidence" value="ECO:0007669"/>
    <property type="project" value="InterPro"/>
</dbReference>
<dbReference type="Gene3D" id="3.40.1280.10">
    <property type="match status" value="1"/>
</dbReference>
<dbReference type="SUPFAM" id="SSF75217">
    <property type="entry name" value="alpha/beta knot"/>
    <property type="match status" value="1"/>
</dbReference>
<dbReference type="PANTHER" id="PTHR43191:SF2">
    <property type="entry name" value="RRNA METHYLTRANSFERASE 3, MITOCHONDRIAL"/>
    <property type="match status" value="1"/>
</dbReference>
<dbReference type="GO" id="GO:0003723">
    <property type="term" value="F:RNA binding"/>
    <property type="evidence" value="ECO:0007669"/>
    <property type="project" value="InterPro"/>
</dbReference>
<evidence type="ECO:0000256" key="1">
    <source>
        <dbReference type="ARBA" id="ARBA00022603"/>
    </source>
</evidence>
<name>A0A9D1PUH8_9SPIO</name>
<dbReference type="InterPro" id="IPR001537">
    <property type="entry name" value="SpoU_MeTrfase"/>
</dbReference>
<dbReference type="GO" id="GO:0006396">
    <property type="term" value="P:RNA processing"/>
    <property type="evidence" value="ECO:0007669"/>
    <property type="project" value="InterPro"/>
</dbReference>
<proteinExistence type="predicted"/>
<dbReference type="InterPro" id="IPR029026">
    <property type="entry name" value="tRNA_m1G_MTases_N"/>
</dbReference>
<feature type="domain" description="tRNA/rRNA methyltransferase SpoU type" evidence="3">
    <location>
        <begin position="101"/>
        <end position="234"/>
    </location>
</feature>
<protein>
    <submittedName>
        <fullName evidence="4">TrmH family RNA methyltransferase</fullName>
    </submittedName>
</protein>
<sequence>MIRLKKIKSLKERVQMRKCADVFFMASKGQISDELDEIFMYYLTLIDPLYQKKAEKAFSEKRYSDLYYMNLEILGETVADWDFFDEKASLDASRRTVLDHFLYLDGIRSPYNTGSIFRSADAFGVKKIFLRPLSASPHHERARRTSMDTVNVVEWEEKDLSEIHDIPIFALELGGKDIWSFEFPKRALCIIGSEEEGISSSSRKRAEESLGLVSIPMLGAKGSVNVASAAAILLALWANSSRMKSRFSSDGPQLSC</sequence>
<dbReference type="GO" id="GO:0032259">
    <property type="term" value="P:methylation"/>
    <property type="evidence" value="ECO:0007669"/>
    <property type="project" value="UniProtKB-KW"/>
</dbReference>
<accession>A0A9D1PUH8</accession>
<keyword evidence="1 4" id="KW-0489">Methyltransferase</keyword>
<comment type="caution">
    <text evidence="4">The sequence shown here is derived from an EMBL/GenBank/DDBJ whole genome shotgun (WGS) entry which is preliminary data.</text>
</comment>
<evidence type="ECO:0000256" key="2">
    <source>
        <dbReference type="ARBA" id="ARBA00022679"/>
    </source>
</evidence>
<dbReference type="Proteomes" id="UP000823936">
    <property type="component" value="Unassembled WGS sequence"/>
</dbReference>
<evidence type="ECO:0000259" key="3">
    <source>
        <dbReference type="Pfam" id="PF00588"/>
    </source>
</evidence>
<evidence type="ECO:0000313" key="5">
    <source>
        <dbReference type="Proteomes" id="UP000823936"/>
    </source>
</evidence>
<dbReference type="AlphaFoldDB" id="A0A9D1PUH8"/>
<dbReference type="InterPro" id="IPR051259">
    <property type="entry name" value="rRNA_Methyltransferase"/>
</dbReference>
<reference evidence="4" key="2">
    <citation type="submission" date="2021-04" db="EMBL/GenBank/DDBJ databases">
        <authorList>
            <person name="Gilroy R."/>
        </authorList>
    </citation>
    <scope>NUCLEOTIDE SEQUENCE</scope>
    <source>
        <strain evidence="4">Gambia11-129</strain>
    </source>
</reference>
<dbReference type="PANTHER" id="PTHR43191">
    <property type="entry name" value="RRNA METHYLTRANSFERASE 3"/>
    <property type="match status" value="1"/>
</dbReference>
<dbReference type="InterPro" id="IPR029028">
    <property type="entry name" value="Alpha/beta_knot_MTases"/>
</dbReference>
<dbReference type="EMBL" id="DXHU01000015">
    <property type="protein sequence ID" value="HIV98827.1"/>
    <property type="molecule type" value="Genomic_DNA"/>
</dbReference>
<evidence type="ECO:0000313" key="4">
    <source>
        <dbReference type="EMBL" id="HIV98827.1"/>
    </source>
</evidence>